<dbReference type="RefSeq" id="XP_019627291.1">
    <property type="nucleotide sequence ID" value="XM_019771732.1"/>
</dbReference>
<dbReference type="GeneID" id="109472158"/>
<dbReference type="InterPro" id="IPR027827">
    <property type="entry name" value="Tex56"/>
</dbReference>
<dbReference type="Gene3D" id="3.30.70.330">
    <property type="match status" value="1"/>
</dbReference>
<proteinExistence type="predicted"/>
<dbReference type="InterPro" id="IPR012677">
    <property type="entry name" value="Nucleotide-bd_a/b_plait_sf"/>
</dbReference>
<evidence type="ECO:0000313" key="1">
    <source>
        <dbReference type="Proteomes" id="UP000515135"/>
    </source>
</evidence>
<dbReference type="GO" id="GO:0003676">
    <property type="term" value="F:nucleic acid binding"/>
    <property type="evidence" value="ECO:0007669"/>
    <property type="project" value="InterPro"/>
</dbReference>
<sequence>MEGSRERASPGELSVCSWPMSAQRRVVRSRGTKSDVGPRPQVAIYRRNRTTITYDVDKKGRCSGTHVLEQTDSRNVGENTTGNSKTPESRFVMADEDCLCGKVFHMSDAIAVVPPGSTPRTKAKTRWFTPTTVKSAGTDCRHPDRFTTSRPATMCVGDKHIMDRLWDLNSYLDNGDIHRPFSGPPAHPWFKTRLCAVHDLRPPTPTTPHLPALPNRTDRFEQMVRREARANARRQLPGLRTVTLLWRNLRGREAYSQQELHYFASMIGPVDSIMLLSPTSARVVFRDIDAACKAVNTTGKFGRPDNRLYCNWLHRGMDNKRFRLKGRQLVVQYDPTLYT</sequence>
<dbReference type="Proteomes" id="UP000515135">
    <property type="component" value="Unplaced"/>
</dbReference>
<organism evidence="1 2">
    <name type="scientific">Branchiostoma belcheri</name>
    <name type="common">Amphioxus</name>
    <dbReference type="NCBI Taxonomy" id="7741"/>
    <lineage>
        <taxon>Eukaryota</taxon>
        <taxon>Metazoa</taxon>
        <taxon>Chordata</taxon>
        <taxon>Cephalochordata</taxon>
        <taxon>Leptocardii</taxon>
        <taxon>Amphioxiformes</taxon>
        <taxon>Branchiostomatidae</taxon>
        <taxon>Branchiostoma</taxon>
    </lineage>
</organism>
<reference evidence="2" key="1">
    <citation type="submission" date="2025-08" db="UniProtKB">
        <authorList>
            <consortium name="RefSeq"/>
        </authorList>
    </citation>
    <scope>IDENTIFICATION</scope>
    <source>
        <tissue evidence="2">Gonad</tissue>
    </source>
</reference>
<accession>A0A6P4ZC79</accession>
<keyword evidence="1" id="KW-1185">Reference proteome</keyword>
<dbReference type="PANTHER" id="PTHR35968">
    <property type="entry name" value="CHROMOSOME 6 C6ORF201 HOMOLOG"/>
    <property type="match status" value="1"/>
</dbReference>
<protein>
    <submittedName>
        <fullName evidence="2">Uncharacterized protein LOC109472158</fullName>
    </submittedName>
</protein>
<dbReference type="KEGG" id="bbel:109472158"/>
<dbReference type="AlphaFoldDB" id="A0A6P4ZC79"/>
<dbReference type="SUPFAM" id="SSF54928">
    <property type="entry name" value="RNA-binding domain, RBD"/>
    <property type="match status" value="1"/>
</dbReference>
<name>A0A6P4ZC79_BRABE</name>
<dbReference type="InterPro" id="IPR035979">
    <property type="entry name" value="RBD_domain_sf"/>
</dbReference>
<dbReference type="Pfam" id="PF15023">
    <property type="entry name" value="DUF4523"/>
    <property type="match status" value="1"/>
</dbReference>
<evidence type="ECO:0000313" key="2">
    <source>
        <dbReference type="RefSeq" id="XP_019627291.1"/>
    </source>
</evidence>
<gene>
    <name evidence="2" type="primary">LOC109472158</name>
</gene>
<dbReference type="PANTHER" id="PTHR35968:SF1">
    <property type="entry name" value="TESTIS EXPRESSED PROTEIN 56"/>
    <property type="match status" value="1"/>
</dbReference>
<dbReference type="OrthoDB" id="6077037at2759"/>